<evidence type="ECO:0000256" key="7">
    <source>
        <dbReference type="ARBA" id="ARBA00022912"/>
    </source>
</evidence>
<evidence type="ECO:0000256" key="9">
    <source>
        <dbReference type="ARBA" id="ARBA00048832"/>
    </source>
</evidence>
<dbReference type="Pfam" id="PF00481">
    <property type="entry name" value="PP2C"/>
    <property type="match status" value="1"/>
</dbReference>
<dbReference type="PANTHER" id="PTHR13832">
    <property type="entry name" value="PROTEIN PHOSPHATASE 2C"/>
    <property type="match status" value="1"/>
</dbReference>
<dbReference type="EMBL" id="CAJPDQ010000026">
    <property type="protein sequence ID" value="CAF9927107.1"/>
    <property type="molecule type" value="Genomic_DNA"/>
</dbReference>
<dbReference type="CDD" id="cd00143">
    <property type="entry name" value="PP2Cc"/>
    <property type="match status" value="1"/>
</dbReference>
<dbReference type="OrthoDB" id="10264738at2759"/>
<comment type="similarity">
    <text evidence="3 11">Belongs to the PP2C family.</text>
</comment>
<dbReference type="GO" id="GO:0004722">
    <property type="term" value="F:protein serine/threonine phosphatase activity"/>
    <property type="evidence" value="ECO:0007669"/>
    <property type="project" value="UniProtKB-EC"/>
</dbReference>
<keyword evidence="5" id="KW-0479">Metal-binding</keyword>
<comment type="catalytic activity">
    <reaction evidence="9">
        <text>O-phospho-L-threonyl-[protein] + H2O = L-threonyl-[protein] + phosphate</text>
        <dbReference type="Rhea" id="RHEA:47004"/>
        <dbReference type="Rhea" id="RHEA-COMP:11060"/>
        <dbReference type="Rhea" id="RHEA-COMP:11605"/>
        <dbReference type="ChEBI" id="CHEBI:15377"/>
        <dbReference type="ChEBI" id="CHEBI:30013"/>
        <dbReference type="ChEBI" id="CHEBI:43474"/>
        <dbReference type="ChEBI" id="CHEBI:61977"/>
        <dbReference type="EC" id="3.1.3.16"/>
    </reaction>
    <physiologicalReaction direction="left-to-right" evidence="9">
        <dbReference type="Rhea" id="RHEA:47005"/>
    </physiologicalReaction>
</comment>
<dbReference type="Gene3D" id="3.60.40.10">
    <property type="entry name" value="PPM-type phosphatase domain"/>
    <property type="match status" value="1"/>
</dbReference>
<feature type="compositionally biased region" description="Polar residues" evidence="12">
    <location>
        <begin position="423"/>
        <end position="456"/>
    </location>
</feature>
<evidence type="ECO:0000313" key="14">
    <source>
        <dbReference type="EMBL" id="CAF9927107.1"/>
    </source>
</evidence>
<comment type="cofactor">
    <cofactor evidence="2">
        <name>Mg(2+)</name>
        <dbReference type="ChEBI" id="CHEBI:18420"/>
    </cofactor>
</comment>
<comment type="caution">
    <text evidence="14">The sequence shown here is derived from an EMBL/GenBank/DDBJ whole genome shotgun (WGS) entry which is preliminary data.</text>
</comment>
<dbReference type="InterPro" id="IPR036457">
    <property type="entry name" value="PPM-type-like_dom_sf"/>
</dbReference>
<evidence type="ECO:0000256" key="1">
    <source>
        <dbReference type="ARBA" id="ARBA00001936"/>
    </source>
</evidence>
<dbReference type="EC" id="3.1.3.16" evidence="4"/>
<dbReference type="InterPro" id="IPR001932">
    <property type="entry name" value="PPM-type_phosphatase-like_dom"/>
</dbReference>
<evidence type="ECO:0000256" key="8">
    <source>
        <dbReference type="ARBA" id="ARBA00023211"/>
    </source>
</evidence>
<dbReference type="AlphaFoldDB" id="A0A8H3FQC0"/>
<evidence type="ECO:0000313" key="15">
    <source>
        <dbReference type="Proteomes" id="UP000664169"/>
    </source>
</evidence>
<evidence type="ECO:0000256" key="5">
    <source>
        <dbReference type="ARBA" id="ARBA00022723"/>
    </source>
</evidence>
<dbReference type="Proteomes" id="UP000664169">
    <property type="component" value="Unassembled WGS sequence"/>
</dbReference>
<evidence type="ECO:0000256" key="12">
    <source>
        <dbReference type="SAM" id="MobiDB-lite"/>
    </source>
</evidence>
<sequence>MGQTLSEPVTEKFSELDGDDRVLYGTSSMQGWRISMEDAHAAKLNIYDLYETDGATGGASGSLRVSFFGVYDGHGGDKVAVYTGEHLHEIVARQESFKKKDYEQALKDGFLATDRAILSDPKYEDEVSGCTATVALVGDAKIWVGNAGDSRTVLGVKGRAKPLSFDHKPQNEGEKARICAAGGFVDFGRVNGNLALSRAIGDFEFKKGADLTPEQQIVTAFPDVVAHDISPDDEFLVLACDGIWDVQSSQAVVEFVRRGIAAKQELQVICENMMDNCLASNSETGGVGCDNMTITVVALLRGKTKEEWYAQIAQRVADGDGPCAPPEYAELRGPQNRRGNPGSDNLGGNPRRMIILGHTGNIDDGADDWRISEEDESTPQGDLDDHEVMELHDDSESELDSHLQDANDEHRNAREDTPGPESAKSQASAHNTSGVSDTSATHESSSASGENQTTKS</sequence>
<evidence type="ECO:0000256" key="6">
    <source>
        <dbReference type="ARBA" id="ARBA00022801"/>
    </source>
</evidence>
<dbReference type="InterPro" id="IPR000222">
    <property type="entry name" value="PP2C_BS"/>
</dbReference>
<proteinExistence type="inferred from homology"/>
<evidence type="ECO:0000256" key="10">
    <source>
        <dbReference type="ARBA" id="ARBA00074087"/>
    </source>
</evidence>
<gene>
    <name evidence="14" type="ORF">GOMPHAMPRED_004317</name>
</gene>
<organism evidence="14 15">
    <name type="scientific">Gomphillus americanus</name>
    <dbReference type="NCBI Taxonomy" id="1940652"/>
    <lineage>
        <taxon>Eukaryota</taxon>
        <taxon>Fungi</taxon>
        <taxon>Dikarya</taxon>
        <taxon>Ascomycota</taxon>
        <taxon>Pezizomycotina</taxon>
        <taxon>Lecanoromycetes</taxon>
        <taxon>OSLEUM clade</taxon>
        <taxon>Ostropomycetidae</taxon>
        <taxon>Ostropales</taxon>
        <taxon>Graphidaceae</taxon>
        <taxon>Gomphilloideae</taxon>
        <taxon>Gomphillus</taxon>
    </lineage>
</organism>
<keyword evidence="15" id="KW-1185">Reference proteome</keyword>
<reference evidence="14" key="1">
    <citation type="submission" date="2021-03" db="EMBL/GenBank/DDBJ databases">
        <authorList>
            <person name="Tagirdzhanova G."/>
        </authorList>
    </citation>
    <scope>NUCLEOTIDE SEQUENCE</scope>
</reference>
<evidence type="ECO:0000256" key="4">
    <source>
        <dbReference type="ARBA" id="ARBA00013081"/>
    </source>
</evidence>
<keyword evidence="7 11" id="KW-0904">Protein phosphatase</keyword>
<dbReference type="SMART" id="SM00332">
    <property type="entry name" value="PP2Cc"/>
    <property type="match status" value="1"/>
</dbReference>
<dbReference type="GO" id="GO:0046872">
    <property type="term" value="F:metal ion binding"/>
    <property type="evidence" value="ECO:0007669"/>
    <property type="project" value="UniProtKB-KW"/>
</dbReference>
<accession>A0A8H3FQC0</accession>
<evidence type="ECO:0000256" key="11">
    <source>
        <dbReference type="RuleBase" id="RU003465"/>
    </source>
</evidence>
<dbReference type="PANTHER" id="PTHR13832:SF565">
    <property type="entry name" value="AT28366P-RELATED"/>
    <property type="match status" value="1"/>
</dbReference>
<dbReference type="InterPro" id="IPR015655">
    <property type="entry name" value="PP2C"/>
</dbReference>
<feature type="domain" description="PPM-type phosphatase" evidence="13">
    <location>
        <begin position="23"/>
        <end position="299"/>
    </location>
</feature>
<keyword evidence="8" id="KW-0464">Manganese</keyword>
<evidence type="ECO:0000256" key="2">
    <source>
        <dbReference type="ARBA" id="ARBA00001946"/>
    </source>
</evidence>
<name>A0A8H3FQC0_9LECA</name>
<feature type="compositionally biased region" description="Basic and acidic residues" evidence="12">
    <location>
        <begin position="386"/>
        <end position="417"/>
    </location>
</feature>
<protein>
    <recommendedName>
        <fullName evidence="10">Protein phosphatase 2C homolog 2</fullName>
        <ecNumber evidence="4">3.1.3.16</ecNumber>
    </recommendedName>
</protein>
<dbReference type="PROSITE" id="PS01032">
    <property type="entry name" value="PPM_1"/>
    <property type="match status" value="1"/>
</dbReference>
<feature type="region of interest" description="Disordered" evidence="12">
    <location>
        <begin position="317"/>
        <end position="456"/>
    </location>
</feature>
<evidence type="ECO:0000256" key="3">
    <source>
        <dbReference type="ARBA" id="ARBA00006702"/>
    </source>
</evidence>
<dbReference type="SUPFAM" id="SSF81606">
    <property type="entry name" value="PP2C-like"/>
    <property type="match status" value="1"/>
</dbReference>
<keyword evidence="6 11" id="KW-0378">Hydrolase</keyword>
<dbReference type="PROSITE" id="PS51746">
    <property type="entry name" value="PPM_2"/>
    <property type="match status" value="1"/>
</dbReference>
<dbReference type="FunFam" id="3.60.40.10:FF:000016">
    <property type="entry name" value="Protein phosphatase 2C"/>
    <property type="match status" value="1"/>
</dbReference>
<evidence type="ECO:0000259" key="13">
    <source>
        <dbReference type="PROSITE" id="PS51746"/>
    </source>
</evidence>
<feature type="compositionally biased region" description="Acidic residues" evidence="12">
    <location>
        <begin position="373"/>
        <end position="385"/>
    </location>
</feature>
<comment type="cofactor">
    <cofactor evidence="1">
        <name>Mn(2+)</name>
        <dbReference type="ChEBI" id="CHEBI:29035"/>
    </cofactor>
</comment>